<comment type="caution">
    <text evidence="1">The sequence shown here is derived from an EMBL/GenBank/DDBJ whole genome shotgun (WGS) entry which is preliminary data.</text>
</comment>
<sequence>MLVERITAESERESADPRAVIARMESAEDGGQFGFARYAAEFGLRWYSVQREWVAWVVERMDAGA</sequence>
<gene>
    <name evidence="1" type="ORF">CryarDRAFT_3785</name>
</gene>
<dbReference type="AlphaFoldDB" id="A0A011AKU8"/>
<dbReference type="EMBL" id="JFBT01000001">
    <property type="protein sequence ID" value="EXG82591.1"/>
    <property type="molecule type" value="Genomic_DNA"/>
</dbReference>
<reference evidence="1 2" key="1">
    <citation type="submission" date="2013-07" db="EMBL/GenBank/DDBJ databases">
        <authorList>
            <consortium name="DOE Joint Genome Institute"/>
            <person name="Eisen J."/>
            <person name="Huntemann M."/>
            <person name="Han J."/>
            <person name="Chen A."/>
            <person name="Kyrpides N."/>
            <person name="Mavromatis K."/>
            <person name="Markowitz V."/>
            <person name="Palaniappan K."/>
            <person name="Ivanova N."/>
            <person name="Schaumberg A."/>
            <person name="Pati A."/>
            <person name="Liolios K."/>
            <person name="Nordberg H.P."/>
            <person name="Cantor M.N."/>
            <person name="Hua S.X."/>
            <person name="Woyke T."/>
        </authorList>
    </citation>
    <scope>NUCLEOTIDE SEQUENCE [LARGE SCALE GENOMIC DNA]</scope>
    <source>
        <strain evidence="1 2">DSM 44712</strain>
    </source>
</reference>
<proteinExistence type="predicted"/>
<dbReference type="HOGENOM" id="CLU_2842421_0_0_11"/>
<organism evidence="1 2">
    <name type="scientific">Cryptosporangium arvum DSM 44712</name>
    <dbReference type="NCBI Taxonomy" id="927661"/>
    <lineage>
        <taxon>Bacteria</taxon>
        <taxon>Bacillati</taxon>
        <taxon>Actinomycetota</taxon>
        <taxon>Actinomycetes</taxon>
        <taxon>Cryptosporangiales</taxon>
        <taxon>Cryptosporangiaceae</taxon>
        <taxon>Cryptosporangium</taxon>
    </lineage>
</organism>
<accession>A0A011AKU8</accession>
<dbReference type="OrthoDB" id="3186544at2"/>
<evidence type="ECO:0000313" key="2">
    <source>
        <dbReference type="Proteomes" id="UP000021053"/>
    </source>
</evidence>
<name>A0A011AKU8_9ACTN</name>
<dbReference type="Proteomes" id="UP000021053">
    <property type="component" value="Unassembled WGS sequence"/>
</dbReference>
<keyword evidence="2" id="KW-1185">Reference proteome</keyword>
<evidence type="ECO:0000313" key="1">
    <source>
        <dbReference type="EMBL" id="EXG82591.1"/>
    </source>
</evidence>
<dbReference type="RefSeq" id="WP_035852493.1">
    <property type="nucleotide sequence ID" value="NZ_KK073874.1"/>
</dbReference>
<protein>
    <submittedName>
        <fullName evidence="1">Uncharacterized protein</fullName>
    </submittedName>
</protein>